<accession>A0AA35T4Z5</accession>
<feature type="compositionally biased region" description="Low complexity" evidence="2">
    <location>
        <begin position="7"/>
        <end position="16"/>
    </location>
</feature>
<keyword evidence="3" id="KW-0472">Membrane</keyword>
<comment type="caution">
    <text evidence="4">The sequence shown here is derived from an EMBL/GenBank/DDBJ whole genome shotgun (WGS) entry which is preliminary data.</text>
</comment>
<dbReference type="EMBL" id="CASHTH010003148">
    <property type="protein sequence ID" value="CAI8040891.1"/>
    <property type="molecule type" value="Genomic_DNA"/>
</dbReference>
<keyword evidence="5" id="KW-1185">Reference proteome</keyword>
<evidence type="ECO:0000256" key="2">
    <source>
        <dbReference type="SAM" id="MobiDB-lite"/>
    </source>
</evidence>
<evidence type="ECO:0000256" key="1">
    <source>
        <dbReference type="SAM" id="Coils"/>
    </source>
</evidence>
<feature type="compositionally biased region" description="Polar residues" evidence="2">
    <location>
        <begin position="17"/>
        <end position="31"/>
    </location>
</feature>
<keyword evidence="3" id="KW-1133">Transmembrane helix</keyword>
<feature type="compositionally biased region" description="Polar residues" evidence="2">
    <location>
        <begin position="48"/>
        <end position="57"/>
    </location>
</feature>
<evidence type="ECO:0000313" key="4">
    <source>
        <dbReference type="EMBL" id="CAI8040891.1"/>
    </source>
</evidence>
<feature type="coiled-coil region" evidence="1">
    <location>
        <begin position="195"/>
        <end position="254"/>
    </location>
</feature>
<dbReference type="Proteomes" id="UP001174909">
    <property type="component" value="Unassembled WGS sequence"/>
</dbReference>
<proteinExistence type="predicted"/>
<evidence type="ECO:0000256" key="3">
    <source>
        <dbReference type="SAM" id="Phobius"/>
    </source>
</evidence>
<sequence length="386" mass="41859">MSSKHPVTAATTDTVTIVSGRTTPEQTSDYSGSGDPTLVQWRRRPEQTSDYSGSGDPTQWRRRPYESHAYPHCSSDSGSGIVGGVTNPRSFAAIDLPPSSPTKPIGDLDFDTKPSSTYQSLTNLPRSVVPHVEYTSMGTSYKVNEERQQASSCTKCSVCLWFFTILALLVGCGGVALGILDLLEDGSSGGSGSTISRLESQLTDSNAKIDILQSMITELQQNFTQTIEMKSVEIQELSVQLNRVNESVEGLIAAPTQETPSTAEPVAISTVNLTTHCEYDEIQKCRISDTGLTPVDGADPDSYPNYSSCFTASVFIDMSDTFIQDVYCAVTDLRSERNPVVATLRRDADSGTFSCYCFVTAIETRLSVVDCSMFLKRCPSVVTVNN</sequence>
<keyword evidence="3" id="KW-0812">Transmembrane</keyword>
<protein>
    <submittedName>
        <fullName evidence="4">Uncharacterized protein</fullName>
    </submittedName>
</protein>
<gene>
    <name evidence="4" type="ORF">GBAR_LOCUS22734</name>
</gene>
<name>A0AA35T4Z5_GEOBA</name>
<dbReference type="AlphaFoldDB" id="A0AA35T4Z5"/>
<evidence type="ECO:0000313" key="5">
    <source>
        <dbReference type="Proteomes" id="UP001174909"/>
    </source>
</evidence>
<reference evidence="4" key="1">
    <citation type="submission" date="2023-03" db="EMBL/GenBank/DDBJ databases">
        <authorList>
            <person name="Steffen K."/>
            <person name="Cardenas P."/>
        </authorList>
    </citation>
    <scope>NUCLEOTIDE SEQUENCE</scope>
</reference>
<keyword evidence="1" id="KW-0175">Coiled coil</keyword>
<feature type="region of interest" description="Disordered" evidence="2">
    <location>
        <begin position="1"/>
        <end position="60"/>
    </location>
</feature>
<organism evidence="4 5">
    <name type="scientific">Geodia barretti</name>
    <name type="common">Barrett's horny sponge</name>
    <dbReference type="NCBI Taxonomy" id="519541"/>
    <lineage>
        <taxon>Eukaryota</taxon>
        <taxon>Metazoa</taxon>
        <taxon>Porifera</taxon>
        <taxon>Demospongiae</taxon>
        <taxon>Heteroscleromorpha</taxon>
        <taxon>Tetractinellida</taxon>
        <taxon>Astrophorina</taxon>
        <taxon>Geodiidae</taxon>
        <taxon>Geodia</taxon>
    </lineage>
</organism>
<feature type="transmembrane region" description="Helical" evidence="3">
    <location>
        <begin position="160"/>
        <end position="183"/>
    </location>
</feature>